<dbReference type="RefSeq" id="WP_367641428.1">
    <property type="nucleotide sequence ID" value="NZ_JBFNQN010000036.1"/>
</dbReference>
<feature type="transmembrane region" description="Helical" evidence="2">
    <location>
        <begin position="62"/>
        <end position="88"/>
    </location>
</feature>
<keyword evidence="2" id="KW-0812">Transmembrane</keyword>
<sequence>MSDASGQHQWTDEDAAGASDTDRRIAPLRSAALGGLAVGVLLLIAGAAWLQHAQNSVDGSLWGPLVCFLLAFGALSWGGLAALAFWICRAVFNR</sequence>
<dbReference type="Proteomes" id="UP001555826">
    <property type="component" value="Unassembled WGS sequence"/>
</dbReference>
<gene>
    <name evidence="3" type="ORF">AB1207_24390</name>
</gene>
<reference evidence="3 4" key="1">
    <citation type="submission" date="2024-07" db="EMBL/GenBank/DDBJ databases">
        <authorList>
            <person name="Thanompreechachai J."/>
            <person name="Duangmal K."/>
        </authorList>
    </citation>
    <scope>NUCLEOTIDE SEQUENCE [LARGE SCALE GENOMIC DNA]</scope>
    <source>
        <strain evidence="3 4">KCTC 19886</strain>
    </source>
</reference>
<feature type="region of interest" description="Disordered" evidence="1">
    <location>
        <begin position="1"/>
        <end position="21"/>
    </location>
</feature>
<evidence type="ECO:0000256" key="1">
    <source>
        <dbReference type="SAM" id="MobiDB-lite"/>
    </source>
</evidence>
<dbReference type="EMBL" id="JBFNQN010000036">
    <property type="protein sequence ID" value="MEW9267889.1"/>
    <property type="molecule type" value="Genomic_DNA"/>
</dbReference>
<evidence type="ECO:0000313" key="4">
    <source>
        <dbReference type="Proteomes" id="UP001555826"/>
    </source>
</evidence>
<protein>
    <submittedName>
        <fullName evidence="3">Uncharacterized protein</fullName>
    </submittedName>
</protein>
<comment type="caution">
    <text evidence="3">The sequence shown here is derived from an EMBL/GenBank/DDBJ whole genome shotgun (WGS) entry which is preliminary data.</text>
</comment>
<feature type="transmembrane region" description="Helical" evidence="2">
    <location>
        <begin position="31"/>
        <end position="50"/>
    </location>
</feature>
<proteinExistence type="predicted"/>
<name>A0ABV3PE19_9ACTN</name>
<keyword evidence="2" id="KW-0472">Membrane</keyword>
<evidence type="ECO:0000313" key="3">
    <source>
        <dbReference type="EMBL" id="MEW9267889.1"/>
    </source>
</evidence>
<evidence type="ECO:0000256" key="2">
    <source>
        <dbReference type="SAM" id="Phobius"/>
    </source>
</evidence>
<keyword evidence="4" id="KW-1185">Reference proteome</keyword>
<keyword evidence="2" id="KW-1133">Transmembrane helix</keyword>
<accession>A0ABV3PE19</accession>
<organism evidence="3 4">
    <name type="scientific">Kineococcus endophyticus</name>
    <dbReference type="NCBI Taxonomy" id="1181883"/>
    <lineage>
        <taxon>Bacteria</taxon>
        <taxon>Bacillati</taxon>
        <taxon>Actinomycetota</taxon>
        <taxon>Actinomycetes</taxon>
        <taxon>Kineosporiales</taxon>
        <taxon>Kineosporiaceae</taxon>
        <taxon>Kineococcus</taxon>
    </lineage>
</organism>